<feature type="region of interest" description="Disordered" evidence="1">
    <location>
        <begin position="185"/>
        <end position="227"/>
    </location>
</feature>
<sequence length="246" mass="25656">MGRQAATFGVVSVGGEGAGQGEAEEDLEEAEGNQRPRTFLPIRSIPQPVSSLKPSSPGAILSGIQTISAAGTMGLRPTVPSSALFLRSRETGREIDALDGDDVLIRKGFPHSLLGLAVPAQIATVCAGVAMIEVMNLSRSKLTVGLKVILTHAEPSTHIATVNAVSASPSQTRPVPFPLSPPCPRLSAQVGGARTSIPPNPGGKSTSKEGVKGEREQTDLPPVDLSAVPEEWKPQYLELLGEFSDI</sequence>
<organism evidence="2">
    <name type="scientific">Chromera velia CCMP2878</name>
    <dbReference type="NCBI Taxonomy" id="1169474"/>
    <lineage>
        <taxon>Eukaryota</taxon>
        <taxon>Sar</taxon>
        <taxon>Alveolata</taxon>
        <taxon>Colpodellida</taxon>
        <taxon>Chromeraceae</taxon>
        <taxon>Chromera</taxon>
    </lineage>
</organism>
<evidence type="ECO:0000256" key="1">
    <source>
        <dbReference type="SAM" id="MobiDB-lite"/>
    </source>
</evidence>
<feature type="compositionally biased region" description="Basic and acidic residues" evidence="1">
    <location>
        <begin position="206"/>
        <end position="218"/>
    </location>
</feature>
<protein>
    <submittedName>
        <fullName evidence="2">Uncharacterized protein</fullName>
    </submittedName>
</protein>
<accession>A0A0G4HGA6</accession>
<dbReference type="EMBL" id="CDMZ01002619">
    <property type="protein sequence ID" value="CEM43139.1"/>
    <property type="molecule type" value="Genomic_DNA"/>
</dbReference>
<dbReference type="VEuPathDB" id="CryptoDB:Cvel_27327"/>
<dbReference type="AlphaFoldDB" id="A0A0G4HGA6"/>
<name>A0A0G4HGA6_9ALVE</name>
<dbReference type="PhylomeDB" id="A0A0G4HGA6"/>
<gene>
    <name evidence="2" type="ORF">Cvel_27327</name>
</gene>
<feature type="region of interest" description="Disordered" evidence="1">
    <location>
        <begin position="1"/>
        <end position="36"/>
    </location>
</feature>
<reference evidence="2" key="1">
    <citation type="submission" date="2014-11" db="EMBL/GenBank/DDBJ databases">
        <authorList>
            <person name="Otto D Thomas"/>
            <person name="Naeem Raeece"/>
        </authorList>
    </citation>
    <scope>NUCLEOTIDE SEQUENCE</scope>
</reference>
<feature type="compositionally biased region" description="Acidic residues" evidence="1">
    <location>
        <begin position="22"/>
        <end position="31"/>
    </location>
</feature>
<evidence type="ECO:0000313" key="2">
    <source>
        <dbReference type="EMBL" id="CEM43139.1"/>
    </source>
</evidence>
<proteinExistence type="predicted"/>